<feature type="chain" id="PRO_5012163872" description="Secreted protein" evidence="1">
    <location>
        <begin position="19"/>
        <end position="72"/>
    </location>
</feature>
<comment type="caution">
    <text evidence="2">The sequence shown here is derived from an EMBL/GenBank/DDBJ whole genome shotgun (WGS) entry which is preliminary data.</text>
</comment>
<feature type="signal peptide" evidence="1">
    <location>
        <begin position="1"/>
        <end position="18"/>
    </location>
</feature>
<keyword evidence="3" id="KW-1185">Reference proteome</keyword>
<name>A0A1Q9E5D2_SYMMI</name>
<evidence type="ECO:0000313" key="3">
    <source>
        <dbReference type="Proteomes" id="UP000186817"/>
    </source>
</evidence>
<evidence type="ECO:0008006" key="4">
    <source>
        <dbReference type="Google" id="ProtNLM"/>
    </source>
</evidence>
<accession>A0A1Q9E5D2</accession>
<sequence length="72" mass="7815">MAMVTVTVRVMVMVIVNRLLNNCFNTAITACGNAAAWEAAAAARFCRYLQHRNERLRSEAAIDNGVVLAFGG</sequence>
<dbReference type="EMBL" id="LSRX01000259">
    <property type="protein sequence ID" value="OLQ02631.1"/>
    <property type="molecule type" value="Genomic_DNA"/>
</dbReference>
<evidence type="ECO:0000313" key="2">
    <source>
        <dbReference type="EMBL" id="OLQ02631.1"/>
    </source>
</evidence>
<proteinExistence type="predicted"/>
<dbReference type="Proteomes" id="UP000186817">
    <property type="component" value="Unassembled WGS sequence"/>
</dbReference>
<gene>
    <name evidence="2" type="ORF">AK812_SmicGene14474</name>
</gene>
<evidence type="ECO:0000256" key="1">
    <source>
        <dbReference type="SAM" id="SignalP"/>
    </source>
</evidence>
<keyword evidence="1" id="KW-0732">Signal</keyword>
<organism evidence="2 3">
    <name type="scientific">Symbiodinium microadriaticum</name>
    <name type="common">Dinoflagellate</name>
    <name type="synonym">Zooxanthella microadriatica</name>
    <dbReference type="NCBI Taxonomy" id="2951"/>
    <lineage>
        <taxon>Eukaryota</taxon>
        <taxon>Sar</taxon>
        <taxon>Alveolata</taxon>
        <taxon>Dinophyceae</taxon>
        <taxon>Suessiales</taxon>
        <taxon>Symbiodiniaceae</taxon>
        <taxon>Symbiodinium</taxon>
    </lineage>
</organism>
<protein>
    <recommendedName>
        <fullName evidence="4">Secreted protein</fullName>
    </recommendedName>
</protein>
<reference evidence="2 3" key="1">
    <citation type="submission" date="2016-02" db="EMBL/GenBank/DDBJ databases">
        <title>Genome analysis of coral dinoflagellate symbionts highlights evolutionary adaptations to a symbiotic lifestyle.</title>
        <authorList>
            <person name="Aranda M."/>
            <person name="Li Y."/>
            <person name="Liew Y.J."/>
            <person name="Baumgarten S."/>
            <person name="Simakov O."/>
            <person name="Wilson M."/>
            <person name="Piel J."/>
            <person name="Ashoor H."/>
            <person name="Bougouffa S."/>
            <person name="Bajic V.B."/>
            <person name="Ryu T."/>
            <person name="Ravasi T."/>
            <person name="Bayer T."/>
            <person name="Micklem G."/>
            <person name="Kim H."/>
            <person name="Bhak J."/>
            <person name="Lajeunesse T.C."/>
            <person name="Voolstra C.R."/>
        </authorList>
    </citation>
    <scope>NUCLEOTIDE SEQUENCE [LARGE SCALE GENOMIC DNA]</scope>
    <source>
        <strain evidence="2 3">CCMP2467</strain>
    </source>
</reference>
<dbReference type="AlphaFoldDB" id="A0A1Q9E5D2"/>